<evidence type="ECO:0000313" key="2">
    <source>
        <dbReference type="Proteomes" id="UP000048507"/>
    </source>
</evidence>
<proteinExistence type="predicted"/>
<gene>
    <name evidence="1" type="ORF">ERS019209_01035</name>
</gene>
<dbReference type="RefSeq" id="WP_055386803.1">
    <property type="nucleotide sequence ID" value="NZ_CFFA01000010.1"/>
</dbReference>
<dbReference type="EMBL" id="CFFA01000010">
    <property type="protein sequence ID" value="CEX63673.1"/>
    <property type="molecule type" value="Genomic_DNA"/>
</dbReference>
<comment type="caution">
    <text evidence="1">The sequence shown here is derived from an EMBL/GenBank/DDBJ whole genome shotgun (WGS) entry which is preliminary data.</text>
</comment>
<protein>
    <submittedName>
        <fullName evidence="1">S1 RNA-binding domain-containing protein</fullName>
    </submittedName>
</protein>
<sequence length="65" mass="7318">MILFENLFKPGQLHLAVGSFELTSSVLSTTSKQCFEQPVTSFLSDALVLIAYNQKEKFSPEKHIE</sequence>
<dbReference type="Proteomes" id="UP000048507">
    <property type="component" value="Unassembled WGS sequence"/>
</dbReference>
<organism evidence="1 2">
    <name type="scientific">Streptococcus pneumoniae</name>
    <dbReference type="NCBI Taxonomy" id="1313"/>
    <lineage>
        <taxon>Bacteria</taxon>
        <taxon>Bacillati</taxon>
        <taxon>Bacillota</taxon>
        <taxon>Bacilli</taxon>
        <taxon>Lactobacillales</taxon>
        <taxon>Streptococcaceae</taxon>
        <taxon>Streptococcus</taxon>
    </lineage>
</organism>
<evidence type="ECO:0000313" key="1">
    <source>
        <dbReference type="EMBL" id="CEX63673.1"/>
    </source>
</evidence>
<dbReference type="AlphaFoldDB" id="A0A822Q6J2"/>
<name>A0A822Q6J2_STREE</name>
<reference evidence="1 2" key="1">
    <citation type="submission" date="2015-03" db="EMBL/GenBank/DDBJ databases">
        <authorList>
            <consortium name="Pathogen Informatics"/>
            <person name="Murphy D."/>
        </authorList>
    </citation>
    <scope>NUCLEOTIDE SEQUENCE [LARGE SCALE GENOMIC DNA]</scope>
    <source>
        <strain evidence="2">type strain: N</strain>
    </source>
</reference>
<accession>A0A822Q6J2</accession>